<proteinExistence type="inferred from homology"/>
<keyword evidence="3" id="KW-0560">Oxidoreductase</keyword>
<dbReference type="PANTHER" id="PTHR43490:SF99">
    <property type="entry name" value="SHORT-CHAIN DEHYDROGENASE_REDUCTASE"/>
    <property type="match status" value="1"/>
</dbReference>
<evidence type="ECO:0000256" key="4">
    <source>
        <dbReference type="RuleBase" id="RU000363"/>
    </source>
</evidence>
<dbReference type="EMBL" id="SJOI01000001">
    <property type="protein sequence ID" value="TCL07018.1"/>
    <property type="molecule type" value="Genomic_DNA"/>
</dbReference>
<reference evidence="5 6" key="1">
    <citation type="submission" date="2019-02" db="EMBL/GenBank/DDBJ databases">
        <title>Investigation of anaerobic lignin degradation for improved lignocellulosic biofuels.</title>
        <authorList>
            <person name="Deangelis K."/>
        </authorList>
    </citation>
    <scope>NUCLEOTIDE SEQUENCE [LARGE SCALE GENOMIC DNA]</scope>
    <source>
        <strain evidence="5 6">159R</strain>
    </source>
</reference>
<gene>
    <name evidence="5" type="ORF">EZJ58_5321</name>
</gene>
<dbReference type="InterPro" id="IPR036291">
    <property type="entry name" value="NAD(P)-bd_dom_sf"/>
</dbReference>
<dbReference type="RefSeq" id="WP_132926880.1">
    <property type="nucleotide sequence ID" value="NZ_SJOI01000001.1"/>
</dbReference>
<protein>
    <submittedName>
        <fullName evidence="5">NAD(P)-dependent dehydrogenase (Short-subunit alcohol dehydrogenase family)</fullName>
    </submittedName>
</protein>
<dbReference type="Proteomes" id="UP000294555">
    <property type="component" value="Unassembled WGS sequence"/>
</dbReference>
<dbReference type="OrthoDB" id="9810734at2"/>
<dbReference type="PANTHER" id="PTHR43490">
    <property type="entry name" value="(+)-NEOMENTHOL DEHYDROGENASE"/>
    <property type="match status" value="1"/>
</dbReference>
<evidence type="ECO:0000256" key="3">
    <source>
        <dbReference type="ARBA" id="ARBA00023002"/>
    </source>
</evidence>
<evidence type="ECO:0000256" key="1">
    <source>
        <dbReference type="ARBA" id="ARBA00006484"/>
    </source>
</evidence>
<evidence type="ECO:0000256" key="2">
    <source>
        <dbReference type="ARBA" id="ARBA00022857"/>
    </source>
</evidence>
<dbReference type="GO" id="GO:0016491">
    <property type="term" value="F:oxidoreductase activity"/>
    <property type="evidence" value="ECO:0007669"/>
    <property type="project" value="UniProtKB-KW"/>
</dbReference>
<comment type="similarity">
    <text evidence="1 4">Belongs to the short-chain dehydrogenases/reductases (SDR) family.</text>
</comment>
<dbReference type="InterPro" id="IPR002347">
    <property type="entry name" value="SDR_fam"/>
</dbReference>
<dbReference type="PRINTS" id="PR00080">
    <property type="entry name" value="SDRFAMILY"/>
</dbReference>
<evidence type="ECO:0000313" key="6">
    <source>
        <dbReference type="Proteomes" id="UP000294555"/>
    </source>
</evidence>
<name>A0A4V2Q3K1_9GAMM</name>
<dbReference type="Pfam" id="PF00106">
    <property type="entry name" value="adh_short"/>
    <property type="match status" value="1"/>
</dbReference>
<accession>A0A4V2Q3K1</accession>
<organism evidence="5 6">
    <name type="scientific">Sodalis ligni</name>
    <dbReference type="NCBI Taxonomy" id="2697027"/>
    <lineage>
        <taxon>Bacteria</taxon>
        <taxon>Pseudomonadati</taxon>
        <taxon>Pseudomonadota</taxon>
        <taxon>Gammaproteobacteria</taxon>
        <taxon>Enterobacterales</taxon>
        <taxon>Bruguierivoracaceae</taxon>
        <taxon>Sodalis</taxon>
    </lineage>
</organism>
<dbReference type="AlphaFoldDB" id="A0A4V2Q3K1"/>
<dbReference type="SUPFAM" id="SSF51735">
    <property type="entry name" value="NAD(P)-binding Rossmann-fold domains"/>
    <property type="match status" value="1"/>
</dbReference>
<dbReference type="PRINTS" id="PR00081">
    <property type="entry name" value="GDHRDH"/>
</dbReference>
<keyword evidence="6" id="KW-1185">Reference proteome</keyword>
<sequence>MGDKTAEVKRALTGKVALVTGGARGIGLEICRQLAVLGAQVIVAARDETKSEAAAKELRKQGYQAMALRLDVTLKRDREAADAYLSGRHGVLDILINNAGVWLDSANAATPPDRPPSQALEKDIRGTFEANFFAPLLLTQRLLPLLRRAPAGRIVNVSSIRGSLAHLSDPASPVYPIKALAYDTSKAALNAFTILLAEELRGGPIKINAIHPGWVRTAMGSEHAELSLEDGARTAIRYATLGEEGPTGGFFYLEERLPW</sequence>
<dbReference type="Gene3D" id="3.40.50.720">
    <property type="entry name" value="NAD(P)-binding Rossmann-like Domain"/>
    <property type="match status" value="1"/>
</dbReference>
<comment type="caution">
    <text evidence="5">The sequence shown here is derived from an EMBL/GenBank/DDBJ whole genome shotgun (WGS) entry which is preliminary data.</text>
</comment>
<keyword evidence="2" id="KW-0521">NADP</keyword>
<evidence type="ECO:0000313" key="5">
    <source>
        <dbReference type="EMBL" id="TCL07018.1"/>
    </source>
</evidence>